<dbReference type="EnsemblMetazoa" id="GAUT043151-RA">
    <property type="protein sequence ID" value="GAUT043151-PA"/>
    <property type="gene ID" value="GAUT043151"/>
</dbReference>
<accession>A0A1A9VP45</accession>
<reference evidence="1" key="1">
    <citation type="submission" date="2020-05" db="UniProtKB">
        <authorList>
            <consortium name="EnsemblMetazoa"/>
        </authorList>
    </citation>
    <scope>IDENTIFICATION</scope>
    <source>
        <strain evidence="1">TTRI</strain>
    </source>
</reference>
<sequence length="150" mass="16990">MLQLNFSVSLLHSLQTVSNNALESLKKYSLLEVANNTIKNRPDILISGLQAFLHKTVNIIIIIKVETMHLIIFTHMFNSNILNGAMVKNWFSSLSLKLYDVVGGSIQTGIHRNDHQTPLSLKNLVPMLQITAKFEDFKLLQPIDACDVFW</sequence>
<proteinExistence type="predicted"/>
<evidence type="ECO:0000313" key="1">
    <source>
        <dbReference type="EnsemblMetazoa" id="GAUT043151-PA"/>
    </source>
</evidence>
<name>A0A1A9VP45_GLOAU</name>
<keyword evidence="2" id="KW-1185">Reference proteome</keyword>
<protein>
    <submittedName>
        <fullName evidence="1">Uncharacterized protein</fullName>
    </submittedName>
</protein>
<evidence type="ECO:0000313" key="2">
    <source>
        <dbReference type="Proteomes" id="UP000078200"/>
    </source>
</evidence>
<organism evidence="1 2">
    <name type="scientific">Glossina austeni</name>
    <name type="common">Savannah tsetse fly</name>
    <dbReference type="NCBI Taxonomy" id="7395"/>
    <lineage>
        <taxon>Eukaryota</taxon>
        <taxon>Metazoa</taxon>
        <taxon>Ecdysozoa</taxon>
        <taxon>Arthropoda</taxon>
        <taxon>Hexapoda</taxon>
        <taxon>Insecta</taxon>
        <taxon>Pterygota</taxon>
        <taxon>Neoptera</taxon>
        <taxon>Endopterygota</taxon>
        <taxon>Diptera</taxon>
        <taxon>Brachycera</taxon>
        <taxon>Muscomorpha</taxon>
        <taxon>Hippoboscoidea</taxon>
        <taxon>Glossinidae</taxon>
        <taxon>Glossina</taxon>
    </lineage>
</organism>
<dbReference type="AlphaFoldDB" id="A0A1A9VP45"/>
<dbReference type="VEuPathDB" id="VectorBase:GAUT043151"/>
<dbReference type="Proteomes" id="UP000078200">
    <property type="component" value="Unassembled WGS sequence"/>
</dbReference>